<accession>A0A0R1N3F1</accession>
<dbReference type="STRING" id="1423792.FD09_GL003131"/>
<dbReference type="Gene3D" id="3.90.400.10">
    <property type="entry name" value="Oligo-1,6-glucosidase, Domain 2"/>
    <property type="match status" value="1"/>
</dbReference>
<name>A0A0R1N3F1_9LACO</name>
<dbReference type="InterPro" id="IPR017853">
    <property type="entry name" value="GH"/>
</dbReference>
<dbReference type="EMBL" id="AZEC01000009">
    <property type="protein sequence ID" value="KRL12261.1"/>
    <property type="molecule type" value="Genomic_DNA"/>
</dbReference>
<reference evidence="4 5" key="1">
    <citation type="journal article" date="2015" name="Genome Announc.">
        <title>Expanding the biotechnology potential of lactobacilli through comparative genomics of 213 strains and associated genera.</title>
        <authorList>
            <person name="Sun Z."/>
            <person name="Harris H.M."/>
            <person name="McCann A."/>
            <person name="Guo C."/>
            <person name="Argimon S."/>
            <person name="Zhang W."/>
            <person name="Yang X."/>
            <person name="Jeffery I.B."/>
            <person name="Cooney J.C."/>
            <person name="Kagawa T.F."/>
            <person name="Liu W."/>
            <person name="Song Y."/>
            <person name="Salvetti E."/>
            <person name="Wrobel A."/>
            <person name="Rasinkangas P."/>
            <person name="Parkhill J."/>
            <person name="Rea M.C."/>
            <person name="O'Sullivan O."/>
            <person name="Ritari J."/>
            <person name="Douillard F.P."/>
            <person name="Paul Ross R."/>
            <person name="Yang R."/>
            <person name="Briner A.E."/>
            <person name="Felis G.E."/>
            <person name="de Vos W.M."/>
            <person name="Barrangou R."/>
            <person name="Klaenhammer T.R."/>
            <person name="Caufield P.W."/>
            <person name="Cui Y."/>
            <person name="Zhang H."/>
            <person name="O'Toole P.W."/>
        </authorList>
    </citation>
    <scope>NUCLEOTIDE SEQUENCE [LARGE SCALE GENOMIC DNA]</scope>
    <source>
        <strain evidence="4 5">DSM 12744</strain>
    </source>
</reference>
<dbReference type="Proteomes" id="UP000051330">
    <property type="component" value="Unassembled WGS sequence"/>
</dbReference>
<comment type="caution">
    <text evidence="4">The sequence shown here is derived from an EMBL/GenBank/DDBJ whole genome shotgun (WGS) entry which is preliminary data.</text>
</comment>
<protein>
    <submittedName>
        <fullName evidence="4">Glycosyl hydrolase, family 13</fullName>
    </submittedName>
</protein>
<dbReference type="Gene3D" id="3.20.20.80">
    <property type="entry name" value="Glycosidases"/>
    <property type="match status" value="1"/>
</dbReference>
<dbReference type="InterPro" id="IPR013783">
    <property type="entry name" value="Ig-like_fold"/>
</dbReference>
<proteinExistence type="predicted"/>
<dbReference type="Gene3D" id="2.60.40.10">
    <property type="entry name" value="Immunoglobulins"/>
    <property type="match status" value="1"/>
</dbReference>
<dbReference type="SUPFAM" id="SSF51445">
    <property type="entry name" value="(Trans)glycosidases"/>
    <property type="match status" value="1"/>
</dbReference>
<keyword evidence="2" id="KW-0326">Glycosidase</keyword>
<dbReference type="Pfam" id="PF00128">
    <property type="entry name" value="Alpha-amylase"/>
    <property type="match status" value="1"/>
</dbReference>
<evidence type="ECO:0000256" key="1">
    <source>
        <dbReference type="ARBA" id="ARBA00022801"/>
    </source>
</evidence>
<evidence type="ECO:0000256" key="2">
    <source>
        <dbReference type="ARBA" id="ARBA00023295"/>
    </source>
</evidence>
<dbReference type="SMART" id="SM00642">
    <property type="entry name" value="Aamy"/>
    <property type="match status" value="1"/>
</dbReference>
<dbReference type="AlphaFoldDB" id="A0A0R1N3F1"/>
<dbReference type="GO" id="GO:0004553">
    <property type="term" value="F:hydrolase activity, hydrolyzing O-glycosyl compounds"/>
    <property type="evidence" value="ECO:0007669"/>
    <property type="project" value="InterPro"/>
</dbReference>
<evidence type="ECO:0000259" key="3">
    <source>
        <dbReference type="SMART" id="SM00642"/>
    </source>
</evidence>
<dbReference type="InterPro" id="IPR045857">
    <property type="entry name" value="O16G_dom_2"/>
</dbReference>
<feature type="domain" description="Glycosyl hydrolase family 13 catalytic" evidence="3">
    <location>
        <begin position="147"/>
        <end position="514"/>
    </location>
</feature>
<evidence type="ECO:0000313" key="5">
    <source>
        <dbReference type="Proteomes" id="UP000051330"/>
    </source>
</evidence>
<dbReference type="RefSeq" id="WP_057821068.1">
    <property type="nucleotide sequence ID" value="NZ_AZEC01000009.1"/>
</dbReference>
<dbReference type="OrthoDB" id="9805159at2"/>
<dbReference type="InterPro" id="IPR004185">
    <property type="entry name" value="Glyco_hydro_13_lg-like_dom"/>
</dbReference>
<dbReference type="CDD" id="cd02857">
    <property type="entry name" value="E_set_CDase_PDE_N"/>
    <property type="match status" value="1"/>
</dbReference>
<keyword evidence="5" id="KW-1185">Reference proteome</keyword>
<dbReference type="Pfam" id="PF02903">
    <property type="entry name" value="Alpha-amylase_N"/>
    <property type="match status" value="1"/>
</dbReference>
<dbReference type="PATRIC" id="fig|1423792.3.peg.3225"/>
<gene>
    <name evidence="4" type="ORF">FD09_GL003131</name>
</gene>
<sequence>MEKAAIYHRPESEYASLYTTDELRLRLRTKRNDIAQVDCLWGDPYSQVKRDGESEWGYERTPMQIIARTDVYDYWGVAVSIATHRLQYGFELTDTAKKPATIGYGDQGFFPGTPEGIKHASMFRLPYFHDIDRIKAPEWVSNTVWYQIFPERFANGDPTNDPAGTLPWASKEHPGRTDFYGGDLQGVLDHLDYLKKLGINGLYFCPIFKAYSNHKYDTIDYLEVDPDFGDKNLFREVVEAAHKRGMKVMLDAVFNHIGDQSYQWQDVLAKGQDSRFADWFHVHSFPARYEKTDDFEEAKNITYDTFANTPHMPKLNTANPEVQEYLLTVAKYWIENFDIDAWRLDVANEVDHHFWRKFAEVCHAAKPEFYILGEVWHSSQPWLQGDQFSAVMNYAYTDLIKEGVVKKNITPTHMVDSLNQQQMLYADQTTEVMFNVLDSHDTPRLLTECADDADLMRQAEAFTYLQKGSPCVYYGDEVGIDGHEDPDCRKCMIWDPKKQNQDMLKFFQQLIALRKEYAAVISKGTTDWRTVADITGLVHLVRKHRGIHLHGVFNFGEKPVAIKHVHKTDILMKQGVDEKKLAPNGFLIYVKK</sequence>
<dbReference type="InterPro" id="IPR006047">
    <property type="entry name" value="GH13_cat_dom"/>
</dbReference>
<evidence type="ECO:0000313" key="4">
    <source>
        <dbReference type="EMBL" id="KRL12261.1"/>
    </source>
</evidence>
<dbReference type="PANTHER" id="PTHR10357:SF210">
    <property type="entry name" value="MALTODEXTRIN GLUCOSIDASE"/>
    <property type="match status" value="1"/>
</dbReference>
<keyword evidence="1 4" id="KW-0378">Hydrolase</keyword>
<dbReference type="PANTHER" id="PTHR10357">
    <property type="entry name" value="ALPHA-AMYLASE FAMILY MEMBER"/>
    <property type="match status" value="1"/>
</dbReference>
<dbReference type="GO" id="GO:0005975">
    <property type="term" value="P:carbohydrate metabolic process"/>
    <property type="evidence" value="ECO:0007669"/>
    <property type="project" value="InterPro"/>
</dbReference>
<organism evidence="4 5">
    <name type="scientific">Schleiferilactobacillus perolens DSM 12744</name>
    <dbReference type="NCBI Taxonomy" id="1423792"/>
    <lineage>
        <taxon>Bacteria</taxon>
        <taxon>Bacillati</taxon>
        <taxon>Bacillota</taxon>
        <taxon>Bacilli</taxon>
        <taxon>Lactobacillales</taxon>
        <taxon>Lactobacillaceae</taxon>
        <taxon>Schleiferilactobacillus</taxon>
    </lineage>
</organism>
<dbReference type="CDD" id="cd11338">
    <property type="entry name" value="AmyAc_CMD"/>
    <property type="match status" value="1"/>
</dbReference>